<accession>A0A9R0IRX0</accession>
<feature type="compositionally biased region" description="Basic and acidic residues" evidence="1">
    <location>
        <begin position="114"/>
        <end position="124"/>
    </location>
</feature>
<dbReference type="PROSITE" id="PS50076">
    <property type="entry name" value="DNAJ_2"/>
    <property type="match status" value="1"/>
</dbReference>
<organism evidence="3 4">
    <name type="scientific">Spinacia oleracea</name>
    <name type="common">Spinach</name>
    <dbReference type="NCBI Taxonomy" id="3562"/>
    <lineage>
        <taxon>Eukaryota</taxon>
        <taxon>Viridiplantae</taxon>
        <taxon>Streptophyta</taxon>
        <taxon>Embryophyta</taxon>
        <taxon>Tracheophyta</taxon>
        <taxon>Spermatophyta</taxon>
        <taxon>Magnoliopsida</taxon>
        <taxon>eudicotyledons</taxon>
        <taxon>Gunneridae</taxon>
        <taxon>Pentapetalae</taxon>
        <taxon>Caryophyllales</taxon>
        <taxon>Chenopodiaceae</taxon>
        <taxon>Chenopodioideae</taxon>
        <taxon>Anserineae</taxon>
        <taxon>Spinacia</taxon>
    </lineage>
</organism>
<dbReference type="OrthoDB" id="10250354at2759"/>
<feature type="region of interest" description="Disordered" evidence="1">
    <location>
        <begin position="83"/>
        <end position="124"/>
    </location>
</feature>
<dbReference type="CDD" id="cd06257">
    <property type="entry name" value="DnaJ"/>
    <property type="match status" value="1"/>
</dbReference>
<reference evidence="4" key="2">
    <citation type="submission" date="2025-08" db="UniProtKB">
        <authorList>
            <consortium name="RefSeq"/>
        </authorList>
    </citation>
    <scope>IDENTIFICATION</scope>
    <source>
        <tissue evidence="4">Leaf</tissue>
    </source>
</reference>
<dbReference type="SMART" id="SM00271">
    <property type="entry name" value="DnaJ"/>
    <property type="match status" value="1"/>
</dbReference>
<dbReference type="InterPro" id="IPR036869">
    <property type="entry name" value="J_dom_sf"/>
</dbReference>
<reference evidence="3" key="1">
    <citation type="journal article" date="2021" name="Nat. Commun.">
        <title>Genomic analyses provide insights into spinach domestication and the genetic basis of agronomic traits.</title>
        <authorList>
            <person name="Cai X."/>
            <person name="Sun X."/>
            <person name="Xu C."/>
            <person name="Sun H."/>
            <person name="Wang X."/>
            <person name="Ge C."/>
            <person name="Zhang Z."/>
            <person name="Wang Q."/>
            <person name="Fei Z."/>
            <person name="Jiao C."/>
            <person name="Wang Q."/>
        </authorList>
    </citation>
    <scope>NUCLEOTIDE SEQUENCE [LARGE SCALE GENOMIC DNA]</scope>
    <source>
        <strain evidence="3">cv. Varoflay</strain>
    </source>
</reference>
<dbReference type="AlphaFoldDB" id="A0A9R0IRX0"/>
<keyword evidence="3" id="KW-1185">Reference proteome</keyword>
<evidence type="ECO:0000256" key="1">
    <source>
        <dbReference type="SAM" id="MobiDB-lite"/>
    </source>
</evidence>
<dbReference type="PANTHER" id="PTHR45376">
    <property type="entry name" value="CHAPERONE DNAJ-DOMAIN SUPERFAMILY PROTEIN-RELATED"/>
    <property type="match status" value="1"/>
</dbReference>
<sequence length="260" mass="30294">MNASIKSALKNPQSSFFHIKSAFFHSTTVLERGRRNPWTARYNNTNSSNYRRSGHRRNHFKQNLMRNANAYVEHLFEGWQSDFDQDDQPSSKGPSWFRKPHNGSGRYSSYTQGRQKEGRRGHSFVEDDDDVESIFRSAFGDRFFFWSFVNEDYPNRKNSSQYSNSYKTSWKRRQRIKDEEEYEYISDDDTNKSVLASERIALGLSASGPLKLDDVKNAYRSCALKWHPDRHLGSSKAAAEEKFKLCTAAYQSLCDRLAMN</sequence>
<dbReference type="GeneID" id="110793335"/>
<evidence type="ECO:0000313" key="3">
    <source>
        <dbReference type="Proteomes" id="UP000813463"/>
    </source>
</evidence>
<evidence type="ECO:0000259" key="2">
    <source>
        <dbReference type="PROSITE" id="PS50076"/>
    </source>
</evidence>
<feature type="domain" description="J" evidence="2">
    <location>
        <begin position="197"/>
        <end position="258"/>
    </location>
</feature>
<dbReference type="KEGG" id="soe:110793335"/>
<dbReference type="Pfam" id="PF00226">
    <property type="entry name" value="DnaJ"/>
    <property type="match status" value="1"/>
</dbReference>
<dbReference type="Gene3D" id="1.10.287.110">
    <property type="entry name" value="DnaJ domain"/>
    <property type="match status" value="1"/>
</dbReference>
<gene>
    <name evidence="4" type="primary">LOC110793335</name>
</gene>
<dbReference type="SUPFAM" id="SSF46565">
    <property type="entry name" value="Chaperone J-domain"/>
    <property type="match status" value="1"/>
</dbReference>
<protein>
    <recommendedName>
        <fullName evidence="2">J domain-containing protein</fullName>
    </recommendedName>
</protein>
<name>A0A9R0IRX0_SPIOL</name>
<dbReference type="Proteomes" id="UP000813463">
    <property type="component" value="Chromosome 3"/>
</dbReference>
<dbReference type="RefSeq" id="XP_021853893.1">
    <property type="nucleotide sequence ID" value="XM_021998201.2"/>
</dbReference>
<dbReference type="InterPro" id="IPR001623">
    <property type="entry name" value="DnaJ_domain"/>
</dbReference>
<dbReference type="PANTHER" id="PTHR45376:SF1">
    <property type="entry name" value="CHAPERONE DNAJ-DOMAIN SUPERFAMILY PROTEIN-RELATED"/>
    <property type="match status" value="1"/>
</dbReference>
<proteinExistence type="predicted"/>
<evidence type="ECO:0000313" key="4">
    <source>
        <dbReference type="RefSeq" id="XP_021853893.1"/>
    </source>
</evidence>